<dbReference type="InterPro" id="IPR037923">
    <property type="entry name" value="HTH-like"/>
</dbReference>
<dbReference type="GO" id="GO:0003700">
    <property type="term" value="F:DNA-binding transcription factor activity"/>
    <property type="evidence" value="ECO:0007669"/>
    <property type="project" value="InterPro"/>
</dbReference>
<keyword evidence="2" id="KW-0238">DNA-binding</keyword>
<dbReference type="InterPro" id="IPR003313">
    <property type="entry name" value="AraC-bd"/>
</dbReference>
<dbReference type="InterPro" id="IPR009057">
    <property type="entry name" value="Homeodomain-like_sf"/>
</dbReference>
<keyword evidence="1" id="KW-0805">Transcription regulation</keyword>
<feature type="domain" description="HTH araC/xylS-type" evidence="4">
    <location>
        <begin position="191"/>
        <end position="289"/>
    </location>
</feature>
<organism evidence="5 6">
    <name type="scientific">Phocaeicola plebeius (strain DSM 17135 / JCM 12973 / CCUG 54634 / M2)</name>
    <name type="common">Bacteroides plebeius</name>
    <dbReference type="NCBI Taxonomy" id="484018"/>
    <lineage>
        <taxon>Bacteria</taxon>
        <taxon>Pseudomonadati</taxon>
        <taxon>Bacteroidota</taxon>
        <taxon>Bacteroidia</taxon>
        <taxon>Bacteroidales</taxon>
        <taxon>Bacteroidaceae</taxon>
        <taxon>Phocaeicola</taxon>
    </lineage>
</organism>
<evidence type="ECO:0000259" key="4">
    <source>
        <dbReference type="PROSITE" id="PS01124"/>
    </source>
</evidence>
<sequence length="300" mass="35172">MEGVKYIVEDKNCLLWGLAITTVGVENIEKGEEYPTKKHLKDYYFSTKEGRILQEYQMVYISEGRGFFETQTIKKVPIEAGTIFLLFPDEWHTYYPDPLTGWKQYWIGFKGVNIDVRVNNGFLSKKNPIYHVGVDEEIVHLFHQAIEVAERENAYFQQLLAGIANHLLGLMYCLDRNNQFNKSQHMVDKINQARVLMHENLESTISVQDIAERVGMSYSSFRKLFKEYTGLSPASYFQDLKLQRAKDLLRFTQYSIKEIAYSLNFESPDYFSTQFRKKVGKKPSDFRDWNLKKQDCLAKK</sequence>
<dbReference type="EMBL" id="ABQC02000024">
    <property type="protein sequence ID" value="EDY94212.1"/>
    <property type="molecule type" value="Genomic_DNA"/>
</dbReference>
<dbReference type="GO" id="GO:0043565">
    <property type="term" value="F:sequence-specific DNA binding"/>
    <property type="evidence" value="ECO:0007669"/>
    <property type="project" value="InterPro"/>
</dbReference>
<dbReference type="SUPFAM" id="SSF51215">
    <property type="entry name" value="Regulatory protein AraC"/>
    <property type="match status" value="1"/>
</dbReference>
<dbReference type="Proteomes" id="UP000003452">
    <property type="component" value="Unassembled WGS sequence"/>
</dbReference>
<reference evidence="5 6" key="1">
    <citation type="submission" date="2008-08" db="EMBL/GenBank/DDBJ databases">
        <title>Draft genome sequence of Bacteroides plebeius (DSM 17135).</title>
        <authorList>
            <person name="Sudarsanam P."/>
            <person name="Ley R."/>
            <person name="Guruge J."/>
            <person name="Turnbaugh P.J."/>
            <person name="Mahowald M."/>
            <person name="Liep D."/>
            <person name="Gordon J."/>
        </authorList>
    </citation>
    <scope>NUCLEOTIDE SEQUENCE [LARGE SCALE GENOMIC DNA]</scope>
    <source>
        <strain evidence="6">DSM 17135 / JCM 12973 / M2</strain>
    </source>
</reference>
<dbReference type="PROSITE" id="PS01124">
    <property type="entry name" value="HTH_ARAC_FAMILY_2"/>
    <property type="match status" value="1"/>
</dbReference>
<dbReference type="HOGENOM" id="CLU_000445_88_6_10"/>
<protein>
    <submittedName>
        <fullName evidence="5">Transcriptional regulator, AraC family</fullName>
    </submittedName>
</protein>
<dbReference type="GeneID" id="43186315"/>
<dbReference type="SUPFAM" id="SSF46689">
    <property type="entry name" value="Homeodomain-like"/>
    <property type="match status" value="2"/>
</dbReference>
<dbReference type="PANTHER" id="PTHR43280">
    <property type="entry name" value="ARAC-FAMILY TRANSCRIPTIONAL REGULATOR"/>
    <property type="match status" value="1"/>
</dbReference>
<dbReference type="PRINTS" id="PR00032">
    <property type="entry name" value="HTHARAC"/>
</dbReference>
<proteinExistence type="predicted"/>
<evidence type="ECO:0000256" key="1">
    <source>
        <dbReference type="ARBA" id="ARBA00023015"/>
    </source>
</evidence>
<comment type="caution">
    <text evidence="5">The sequence shown here is derived from an EMBL/GenBank/DDBJ whole genome shotgun (WGS) entry which is preliminary data.</text>
</comment>
<dbReference type="Gene3D" id="1.10.10.60">
    <property type="entry name" value="Homeodomain-like"/>
    <property type="match status" value="2"/>
</dbReference>
<evidence type="ECO:0000313" key="5">
    <source>
        <dbReference type="EMBL" id="EDY94212.1"/>
    </source>
</evidence>
<dbReference type="PROSITE" id="PS00041">
    <property type="entry name" value="HTH_ARAC_FAMILY_1"/>
    <property type="match status" value="1"/>
</dbReference>
<dbReference type="RefSeq" id="WP_007564169.1">
    <property type="nucleotide sequence ID" value="NZ_CAXSQN010000004.1"/>
</dbReference>
<dbReference type="InterPro" id="IPR018062">
    <property type="entry name" value="HTH_AraC-typ_CS"/>
</dbReference>
<name>B5D3R2_PHOPM</name>
<gene>
    <name evidence="5" type="ORF">BACPLE_03666</name>
</gene>
<dbReference type="Gene3D" id="2.60.120.280">
    <property type="entry name" value="Regulatory protein AraC"/>
    <property type="match status" value="1"/>
</dbReference>
<dbReference type="PANTHER" id="PTHR43280:SF30">
    <property type="entry name" value="MMSAB OPERON REGULATORY PROTEIN"/>
    <property type="match status" value="1"/>
</dbReference>
<dbReference type="Pfam" id="PF12833">
    <property type="entry name" value="HTH_18"/>
    <property type="match status" value="1"/>
</dbReference>
<dbReference type="InterPro" id="IPR018060">
    <property type="entry name" value="HTH_AraC"/>
</dbReference>
<dbReference type="OrthoDB" id="9782911at2"/>
<dbReference type="InterPro" id="IPR020449">
    <property type="entry name" value="Tscrpt_reg_AraC-type_HTH"/>
</dbReference>
<dbReference type="eggNOG" id="COG4977">
    <property type="taxonomic scope" value="Bacteria"/>
</dbReference>
<evidence type="ECO:0000256" key="2">
    <source>
        <dbReference type="ARBA" id="ARBA00023125"/>
    </source>
</evidence>
<evidence type="ECO:0000256" key="3">
    <source>
        <dbReference type="ARBA" id="ARBA00023163"/>
    </source>
</evidence>
<reference evidence="5 6" key="2">
    <citation type="submission" date="2008-08" db="EMBL/GenBank/DDBJ databases">
        <authorList>
            <person name="Fulton L."/>
            <person name="Clifton S."/>
            <person name="Fulton B."/>
            <person name="Xu J."/>
            <person name="Minx P."/>
            <person name="Pepin K.H."/>
            <person name="Johnson M."/>
            <person name="Thiruvilangam P."/>
            <person name="Bhonagiri V."/>
            <person name="Nash W.E."/>
            <person name="Mardis E.R."/>
            <person name="Wilson R.K."/>
        </authorList>
    </citation>
    <scope>NUCLEOTIDE SEQUENCE [LARGE SCALE GENOMIC DNA]</scope>
    <source>
        <strain evidence="6">DSM 17135 / JCM 12973 / M2</strain>
    </source>
</reference>
<accession>B5D3R2</accession>
<keyword evidence="3" id="KW-0804">Transcription</keyword>
<dbReference type="SMART" id="SM00342">
    <property type="entry name" value="HTH_ARAC"/>
    <property type="match status" value="1"/>
</dbReference>
<evidence type="ECO:0000313" key="6">
    <source>
        <dbReference type="Proteomes" id="UP000003452"/>
    </source>
</evidence>
<dbReference type="AlphaFoldDB" id="B5D3R2"/>
<dbReference type="Pfam" id="PF02311">
    <property type="entry name" value="AraC_binding"/>
    <property type="match status" value="1"/>
</dbReference>